<evidence type="ECO:0000256" key="6">
    <source>
        <dbReference type="SAM" id="SignalP"/>
    </source>
</evidence>
<evidence type="ECO:0000256" key="5">
    <source>
        <dbReference type="SAM" id="MobiDB-lite"/>
    </source>
</evidence>
<keyword evidence="3" id="KW-0813">Transport</keyword>
<evidence type="ECO:0000313" key="8">
    <source>
        <dbReference type="EMBL" id="GAA1752653.1"/>
    </source>
</evidence>
<comment type="subcellular location">
    <subcellularLocation>
        <location evidence="1">Cell envelope</location>
    </subcellularLocation>
</comment>
<name>A0ABN2KDU0_9ACTN</name>
<evidence type="ECO:0000259" key="7">
    <source>
        <dbReference type="PROSITE" id="PS50983"/>
    </source>
</evidence>
<sequence>MKTRSIVGGIVGALLLLPLAACGSDSGSGSDGGGDGNVDQTDGIDTDLPDGGPQRIVAQSTVAAALTQLGLGDRIVGTFGPLNGPDGGVDSQANGLDPESVTDVTGAGDYGDIDEEKVAELDPDLVITSSYLEGDYWYMATNIHDSLAKRYDIVAVSYDGLDLVEQLDAVEELAGELGADLESSEVTDGRAAFEAASATATTLGQQLTAAGKTAVAVSGSTDSYYVSNPAVSADLNYWVETLGLPIVVPDNPDPQGYFETLSWEESDKYNADLALYDDRQGEAGLEALKAQPVFATITAAQNNAFTPWTSVYPATYAEAATLLNRFTTAAQGLL</sequence>
<organism evidence="8 9">
    <name type="scientific">Aeromicrobium alkaliterrae</name>
    <dbReference type="NCBI Taxonomy" id="302168"/>
    <lineage>
        <taxon>Bacteria</taxon>
        <taxon>Bacillati</taxon>
        <taxon>Actinomycetota</taxon>
        <taxon>Actinomycetes</taxon>
        <taxon>Propionibacteriales</taxon>
        <taxon>Nocardioidaceae</taxon>
        <taxon>Aeromicrobium</taxon>
    </lineage>
</organism>
<dbReference type="InterPro" id="IPR002491">
    <property type="entry name" value="ABC_transptr_periplasmic_BD"/>
</dbReference>
<keyword evidence="9" id="KW-1185">Reference proteome</keyword>
<evidence type="ECO:0000256" key="2">
    <source>
        <dbReference type="ARBA" id="ARBA00008814"/>
    </source>
</evidence>
<feature type="region of interest" description="Disordered" evidence="5">
    <location>
        <begin position="25"/>
        <end position="48"/>
    </location>
</feature>
<dbReference type="SUPFAM" id="SSF53807">
    <property type="entry name" value="Helical backbone' metal receptor"/>
    <property type="match status" value="1"/>
</dbReference>
<accession>A0ABN2KDU0</accession>
<evidence type="ECO:0000313" key="9">
    <source>
        <dbReference type="Proteomes" id="UP001501057"/>
    </source>
</evidence>
<feature type="signal peptide" evidence="6">
    <location>
        <begin position="1"/>
        <end position="23"/>
    </location>
</feature>
<protein>
    <recommendedName>
        <fullName evidence="7">Fe/B12 periplasmic-binding domain-containing protein</fullName>
    </recommendedName>
</protein>
<dbReference type="Gene3D" id="3.40.50.1980">
    <property type="entry name" value="Nitrogenase molybdenum iron protein domain"/>
    <property type="match status" value="2"/>
</dbReference>
<keyword evidence="4 6" id="KW-0732">Signal</keyword>
<gene>
    <name evidence="8" type="ORF">GCM10009710_35450</name>
</gene>
<comment type="caution">
    <text evidence="8">The sequence shown here is derived from an EMBL/GenBank/DDBJ whole genome shotgun (WGS) entry which is preliminary data.</text>
</comment>
<feature type="domain" description="Fe/B12 periplasmic-binding" evidence="7">
    <location>
        <begin position="54"/>
        <end position="334"/>
    </location>
</feature>
<evidence type="ECO:0000256" key="4">
    <source>
        <dbReference type="ARBA" id="ARBA00022729"/>
    </source>
</evidence>
<proteinExistence type="inferred from homology"/>
<dbReference type="RefSeq" id="WP_344204017.1">
    <property type="nucleotide sequence ID" value="NZ_BAAAME010000010.1"/>
</dbReference>
<evidence type="ECO:0000256" key="3">
    <source>
        <dbReference type="ARBA" id="ARBA00022448"/>
    </source>
</evidence>
<dbReference type="InterPro" id="IPR051313">
    <property type="entry name" value="Bact_iron-sidero_bind"/>
</dbReference>
<comment type="similarity">
    <text evidence="2">Belongs to the bacterial solute-binding protein 8 family.</text>
</comment>
<reference evidence="8 9" key="1">
    <citation type="journal article" date="2019" name="Int. J. Syst. Evol. Microbiol.">
        <title>The Global Catalogue of Microorganisms (GCM) 10K type strain sequencing project: providing services to taxonomists for standard genome sequencing and annotation.</title>
        <authorList>
            <consortium name="The Broad Institute Genomics Platform"/>
            <consortium name="The Broad Institute Genome Sequencing Center for Infectious Disease"/>
            <person name="Wu L."/>
            <person name="Ma J."/>
        </authorList>
    </citation>
    <scope>NUCLEOTIDE SEQUENCE [LARGE SCALE GENOMIC DNA]</scope>
    <source>
        <strain evidence="8 9">JCM 13518</strain>
    </source>
</reference>
<evidence type="ECO:0000256" key="1">
    <source>
        <dbReference type="ARBA" id="ARBA00004196"/>
    </source>
</evidence>
<dbReference type="EMBL" id="BAAAME010000010">
    <property type="protein sequence ID" value="GAA1752653.1"/>
    <property type="molecule type" value="Genomic_DNA"/>
</dbReference>
<dbReference type="Proteomes" id="UP001501057">
    <property type="component" value="Unassembled WGS sequence"/>
</dbReference>
<feature type="chain" id="PRO_5045626170" description="Fe/B12 periplasmic-binding domain-containing protein" evidence="6">
    <location>
        <begin position="24"/>
        <end position="334"/>
    </location>
</feature>
<dbReference type="PANTHER" id="PTHR30532:SF24">
    <property type="entry name" value="FERRIC ENTEROBACTIN-BINDING PERIPLASMIC PROTEIN FEPB"/>
    <property type="match status" value="1"/>
</dbReference>
<dbReference type="PANTHER" id="PTHR30532">
    <property type="entry name" value="IRON III DICITRATE-BINDING PERIPLASMIC PROTEIN"/>
    <property type="match status" value="1"/>
</dbReference>
<dbReference type="PROSITE" id="PS50983">
    <property type="entry name" value="FE_B12_PBP"/>
    <property type="match status" value="1"/>
</dbReference>
<dbReference type="Pfam" id="PF01497">
    <property type="entry name" value="Peripla_BP_2"/>
    <property type="match status" value="1"/>
</dbReference>